<dbReference type="InterPro" id="IPR002502">
    <property type="entry name" value="Amidase_domain"/>
</dbReference>
<dbReference type="PANTHER" id="PTHR30417">
    <property type="entry name" value="N-ACETYLMURAMOYL-L-ALANINE AMIDASE AMID"/>
    <property type="match status" value="1"/>
</dbReference>
<evidence type="ECO:0000256" key="4">
    <source>
        <dbReference type="ARBA" id="ARBA00022801"/>
    </source>
</evidence>
<dbReference type="EMBL" id="JBHTGR010000021">
    <property type="protein sequence ID" value="MFC7747314.1"/>
    <property type="molecule type" value="Genomic_DNA"/>
</dbReference>
<evidence type="ECO:0000259" key="11">
    <source>
        <dbReference type="PROSITE" id="PS51781"/>
    </source>
</evidence>
<keyword evidence="4" id="KW-0378">Hydrolase</keyword>
<comment type="similarity">
    <text evidence="2">Belongs to the N-acetylmuramoyl-L-alanine amidase 2 family.</text>
</comment>
<reference evidence="13" key="1">
    <citation type="journal article" date="2019" name="Int. J. Syst. Evol. Microbiol.">
        <title>The Global Catalogue of Microorganisms (GCM) 10K type strain sequencing project: providing services to taxonomists for standard genome sequencing and annotation.</title>
        <authorList>
            <consortium name="The Broad Institute Genomics Platform"/>
            <consortium name="The Broad Institute Genome Sequencing Center for Infectious Disease"/>
            <person name="Wu L."/>
            <person name="Ma J."/>
        </authorList>
    </citation>
    <scope>NUCLEOTIDE SEQUENCE [LARGE SCALE GENOMIC DNA]</scope>
    <source>
        <strain evidence="13">JCM 30234</strain>
    </source>
</reference>
<dbReference type="Gene3D" id="2.30.30.40">
    <property type="entry name" value="SH3 Domains"/>
    <property type="match status" value="1"/>
</dbReference>
<sequence length="276" mass="29557">MQSFEHDFQLYHAGDGKGDGNLNSIAVEICVNSDGNFNKALANAAELVKQIMNDENIPKSHIKQHHHWSGENCPGKIRENGEWDEFLQMVDDKKVESAPDREEEAQTVSSGSGGQEIVTLPASSNSWRSYPVDAASTKGNEKGFLRPSKFGGLQYDVLGHPQKNVVTINTDNFGKGNIYVAPDTGATISNGSSNQSDNSGGDSGKAGQLKIVGVNNAAIVMDKPNRNNSSNLGTVSKGDTLPLNGSVRGTGSDTGYYEVKYKGQLGYITGQYGKQV</sequence>
<keyword evidence="7" id="KW-0961">Cell wall biogenesis/degradation</keyword>
<evidence type="ECO:0000256" key="3">
    <source>
        <dbReference type="ARBA" id="ARBA00011901"/>
    </source>
</evidence>
<dbReference type="Pfam" id="PF01510">
    <property type="entry name" value="Amidase_2"/>
    <property type="match status" value="1"/>
</dbReference>
<organism evidence="12 13">
    <name type="scientific">Lentibacillus kimchii</name>
    <dbReference type="NCBI Taxonomy" id="1542911"/>
    <lineage>
        <taxon>Bacteria</taxon>
        <taxon>Bacillati</taxon>
        <taxon>Bacillota</taxon>
        <taxon>Bacilli</taxon>
        <taxon>Bacillales</taxon>
        <taxon>Bacillaceae</taxon>
        <taxon>Lentibacillus</taxon>
    </lineage>
</organism>
<dbReference type="SUPFAM" id="SSF55846">
    <property type="entry name" value="N-acetylmuramoyl-L-alanine amidase-like"/>
    <property type="match status" value="1"/>
</dbReference>
<dbReference type="PROSITE" id="PS51781">
    <property type="entry name" value="SH3B"/>
    <property type="match status" value="1"/>
</dbReference>
<evidence type="ECO:0000256" key="9">
    <source>
        <dbReference type="ARBA" id="ARBA00032390"/>
    </source>
</evidence>
<comment type="catalytic activity">
    <reaction evidence="1">
        <text>Hydrolyzes the link between N-acetylmuramoyl residues and L-amino acid residues in certain cell-wall glycopeptides.</text>
        <dbReference type="EC" id="3.5.1.28"/>
    </reaction>
</comment>
<dbReference type="Gene3D" id="3.40.80.10">
    <property type="entry name" value="Peptidoglycan recognition protein-like"/>
    <property type="match status" value="1"/>
</dbReference>
<dbReference type="PANTHER" id="PTHR30417:SF11">
    <property type="entry name" value="N-ACETYLMURAMOYL-L-ALANINE AMIDASE XLYA"/>
    <property type="match status" value="1"/>
</dbReference>
<feature type="region of interest" description="Disordered" evidence="10">
    <location>
        <begin position="97"/>
        <end position="122"/>
    </location>
</feature>
<dbReference type="RefSeq" id="WP_382358847.1">
    <property type="nucleotide sequence ID" value="NZ_JBHTGR010000021.1"/>
</dbReference>
<evidence type="ECO:0000256" key="2">
    <source>
        <dbReference type="ARBA" id="ARBA00007553"/>
    </source>
</evidence>
<evidence type="ECO:0000256" key="10">
    <source>
        <dbReference type="SAM" id="MobiDB-lite"/>
    </source>
</evidence>
<dbReference type="EC" id="3.5.1.28" evidence="3"/>
<dbReference type="InterPro" id="IPR051206">
    <property type="entry name" value="NAMLAA_amidase_2"/>
</dbReference>
<protein>
    <recommendedName>
        <fullName evidence="3">N-acetylmuramoyl-L-alanine amidase</fullName>
        <ecNumber evidence="3">3.5.1.28</ecNumber>
    </recommendedName>
    <alternativeName>
        <fullName evidence="9">Autolysin</fullName>
    </alternativeName>
    <alternativeName>
        <fullName evidence="8">Cell wall hydrolase</fullName>
    </alternativeName>
</protein>
<comment type="caution">
    <text evidence="12">The sequence shown here is derived from an EMBL/GenBank/DDBJ whole genome shotgun (WGS) entry which is preliminary data.</text>
</comment>
<feature type="domain" description="SH3b" evidence="11">
    <location>
        <begin position="207"/>
        <end position="276"/>
    </location>
</feature>
<evidence type="ECO:0000313" key="13">
    <source>
        <dbReference type="Proteomes" id="UP001596620"/>
    </source>
</evidence>
<evidence type="ECO:0000256" key="1">
    <source>
        <dbReference type="ARBA" id="ARBA00001561"/>
    </source>
</evidence>
<proteinExistence type="inferred from homology"/>
<evidence type="ECO:0000256" key="8">
    <source>
        <dbReference type="ARBA" id="ARBA00030881"/>
    </source>
</evidence>
<keyword evidence="13" id="KW-1185">Reference proteome</keyword>
<dbReference type="Proteomes" id="UP001596620">
    <property type="component" value="Unassembled WGS sequence"/>
</dbReference>
<evidence type="ECO:0000256" key="7">
    <source>
        <dbReference type="ARBA" id="ARBA00023316"/>
    </source>
</evidence>
<dbReference type="CDD" id="cd06583">
    <property type="entry name" value="PGRP"/>
    <property type="match status" value="1"/>
</dbReference>
<keyword evidence="6" id="KW-0178">Competence</keyword>
<evidence type="ECO:0000313" key="12">
    <source>
        <dbReference type="EMBL" id="MFC7747314.1"/>
    </source>
</evidence>
<gene>
    <name evidence="12" type="ORF">ACFQU8_08715</name>
</gene>
<accession>A0ABW2UU63</accession>
<evidence type="ECO:0000256" key="6">
    <source>
        <dbReference type="ARBA" id="ARBA00023287"/>
    </source>
</evidence>
<dbReference type="InterPro" id="IPR003646">
    <property type="entry name" value="SH3-like_bac-type"/>
</dbReference>
<dbReference type="InterPro" id="IPR036505">
    <property type="entry name" value="Amidase/PGRP_sf"/>
</dbReference>
<evidence type="ECO:0000256" key="5">
    <source>
        <dbReference type="ARBA" id="ARBA00022969"/>
    </source>
</evidence>
<name>A0ABW2UU63_9BACI</name>
<keyword evidence="5" id="KW-0749">Sporulation</keyword>